<dbReference type="OrthoDB" id="1678820at2759"/>
<evidence type="ECO:0008006" key="5">
    <source>
        <dbReference type="Google" id="ProtNLM"/>
    </source>
</evidence>
<evidence type="ECO:0000256" key="1">
    <source>
        <dbReference type="SAM" id="Coils"/>
    </source>
</evidence>
<feature type="coiled-coil region" evidence="1">
    <location>
        <begin position="265"/>
        <end position="292"/>
    </location>
</feature>
<dbReference type="Pfam" id="PF03004">
    <property type="entry name" value="Transposase_24"/>
    <property type="match status" value="1"/>
</dbReference>
<feature type="compositionally biased region" description="Polar residues" evidence="2">
    <location>
        <begin position="43"/>
        <end position="66"/>
    </location>
</feature>
<sequence>MSEQSPRSHSSPSGGGSNSRRPSSANLDINDDVNDDGGHAQTPLLQQSNAGGSTSHVRGGSSTSRAGPSRPAFAPQTEAERNNDAAFWVTPQSIHSDNEVLKRIKIIVGGHFTGDWATYMEVPAATRELWWSLFKSQHRWNQSQNEAILKAYNSRISAWMRPTFRNARTRGKKPGFLSDDVWENLVRHWSTDPIFLKRSQAGKENRNSEKAKELQWRGGRKPHDQHKKDLEGSGPVKMKVTKWALIKHCWTKGDESLPPRISEIEKKYEKEIEKKRAELSSSDDELDERQDDEAILAAVGVYKGRVPCLGAEGVRILHNSKGASSSSRPVDDERVARLEKKLAKGREEGRRIRERLEEMERQMDRFNTTYRPPMHIMHLEMTPQIPFMGGMGGSMGFPSYNQLPGPFSYGYYYQPFQTRGGQGDRGGNRGRRREDSRGGRRPEEPEEPEEPDDNDDS</sequence>
<feature type="compositionally biased region" description="Basic and acidic residues" evidence="2">
    <location>
        <begin position="432"/>
        <end position="443"/>
    </location>
</feature>
<evidence type="ECO:0000313" key="4">
    <source>
        <dbReference type="Proteomes" id="UP001152484"/>
    </source>
</evidence>
<feature type="region of interest" description="Disordered" evidence="2">
    <location>
        <begin position="1"/>
        <end position="79"/>
    </location>
</feature>
<name>A0A9P0ZH43_CUSEU</name>
<dbReference type="Proteomes" id="UP001152484">
    <property type="component" value="Unassembled WGS sequence"/>
</dbReference>
<evidence type="ECO:0000313" key="3">
    <source>
        <dbReference type="EMBL" id="CAH9101000.1"/>
    </source>
</evidence>
<comment type="caution">
    <text evidence="3">The sequence shown here is derived from an EMBL/GenBank/DDBJ whole genome shotgun (WGS) entry which is preliminary data.</text>
</comment>
<dbReference type="InterPro" id="IPR004252">
    <property type="entry name" value="Probable_transposase_24"/>
</dbReference>
<organism evidence="3 4">
    <name type="scientific">Cuscuta europaea</name>
    <name type="common">European dodder</name>
    <dbReference type="NCBI Taxonomy" id="41803"/>
    <lineage>
        <taxon>Eukaryota</taxon>
        <taxon>Viridiplantae</taxon>
        <taxon>Streptophyta</taxon>
        <taxon>Embryophyta</taxon>
        <taxon>Tracheophyta</taxon>
        <taxon>Spermatophyta</taxon>
        <taxon>Magnoliopsida</taxon>
        <taxon>eudicotyledons</taxon>
        <taxon>Gunneridae</taxon>
        <taxon>Pentapetalae</taxon>
        <taxon>asterids</taxon>
        <taxon>lamiids</taxon>
        <taxon>Solanales</taxon>
        <taxon>Convolvulaceae</taxon>
        <taxon>Cuscuteae</taxon>
        <taxon>Cuscuta</taxon>
        <taxon>Cuscuta subgen. Cuscuta</taxon>
    </lineage>
</organism>
<protein>
    <recommendedName>
        <fullName evidence="5">Transposase, Ptta/En/Spm, plant</fullName>
    </recommendedName>
</protein>
<gene>
    <name evidence="3" type="ORF">CEURO_LOCUS15197</name>
</gene>
<feature type="compositionally biased region" description="Acidic residues" evidence="2">
    <location>
        <begin position="444"/>
        <end position="457"/>
    </location>
</feature>
<feature type="region of interest" description="Disordered" evidence="2">
    <location>
        <begin position="199"/>
        <end position="233"/>
    </location>
</feature>
<feature type="coiled-coil region" evidence="1">
    <location>
        <begin position="335"/>
        <end position="369"/>
    </location>
</feature>
<evidence type="ECO:0000256" key="2">
    <source>
        <dbReference type="SAM" id="MobiDB-lite"/>
    </source>
</evidence>
<keyword evidence="4" id="KW-1185">Reference proteome</keyword>
<keyword evidence="1" id="KW-0175">Coiled coil</keyword>
<proteinExistence type="predicted"/>
<feature type="compositionally biased region" description="Basic and acidic residues" evidence="2">
    <location>
        <begin position="201"/>
        <end position="215"/>
    </location>
</feature>
<accession>A0A9P0ZH43</accession>
<feature type="compositionally biased region" description="Low complexity" evidence="2">
    <location>
        <begin position="1"/>
        <end position="24"/>
    </location>
</feature>
<dbReference type="AlphaFoldDB" id="A0A9P0ZH43"/>
<feature type="region of interest" description="Disordered" evidence="2">
    <location>
        <begin position="412"/>
        <end position="457"/>
    </location>
</feature>
<dbReference type="EMBL" id="CAMAPE010000038">
    <property type="protein sequence ID" value="CAH9101000.1"/>
    <property type="molecule type" value="Genomic_DNA"/>
</dbReference>
<reference evidence="3" key="1">
    <citation type="submission" date="2022-07" db="EMBL/GenBank/DDBJ databases">
        <authorList>
            <person name="Macas J."/>
            <person name="Novak P."/>
            <person name="Neumann P."/>
        </authorList>
    </citation>
    <scope>NUCLEOTIDE SEQUENCE</scope>
</reference>